<organism evidence="2 3">
    <name type="scientific">Bacterioplanoides pacificum</name>
    <dbReference type="NCBI Taxonomy" id="1171596"/>
    <lineage>
        <taxon>Bacteria</taxon>
        <taxon>Pseudomonadati</taxon>
        <taxon>Pseudomonadota</taxon>
        <taxon>Gammaproteobacteria</taxon>
        <taxon>Oceanospirillales</taxon>
        <taxon>Oceanospirillaceae</taxon>
        <taxon>Bacterioplanoides</taxon>
    </lineage>
</organism>
<keyword evidence="3" id="KW-1185">Reference proteome</keyword>
<dbReference type="SUPFAM" id="SSF63829">
    <property type="entry name" value="Calcium-dependent phosphotriesterase"/>
    <property type="match status" value="1"/>
</dbReference>
<protein>
    <submittedName>
        <fullName evidence="2">Uncharacterized protein</fullName>
    </submittedName>
</protein>
<evidence type="ECO:0000313" key="3">
    <source>
        <dbReference type="Proteomes" id="UP001595722"/>
    </source>
</evidence>
<dbReference type="Proteomes" id="UP001595722">
    <property type="component" value="Unassembled WGS sequence"/>
</dbReference>
<sequence length="439" mass="48629">MLFKHVMSAALLVCLTQPVIAETSLSNPDAKYADRSCPLKQHIKHKTALDADCRCGHNSSISTGIEECMRPTEVALNRGSTIGEGPSFATYHNAHISGGFIDYDNNELIASVYWDNSKDGKGLVVAYNMDDWSRRFVSGDAQDEYGHHTIAEGPAFNLLKDIKPGPDGNWYAFSYVYRKNNKNSFGSGPVILRVNPENGQRSVVWEARNGEYGQCPSGRKTIRRESQKYVQYTQEVFAVDPQDGSFIVSFNNSKMGGTGFARVSSDGKQCDFISLSGKRDDGLKVGRGLDMRGPMLGAYLHNGKIYTHSTGEKTLFEIDPNSGNRKAILRKSPKPQAWRHIQWDDQRGVFWISGKMNSAMVTAYKPGAKSILITDKSCSGRDPWASWFPLCKEGPLATLTLNYGPMWLNKNTGTLLFGYDSVGIVEFEPESGNSINRSL</sequence>
<dbReference type="RefSeq" id="WP_376866812.1">
    <property type="nucleotide sequence ID" value="NZ_JBHRYB010000013.1"/>
</dbReference>
<evidence type="ECO:0000256" key="1">
    <source>
        <dbReference type="SAM" id="SignalP"/>
    </source>
</evidence>
<feature type="chain" id="PRO_5046595123" evidence="1">
    <location>
        <begin position="22"/>
        <end position="439"/>
    </location>
</feature>
<evidence type="ECO:0000313" key="2">
    <source>
        <dbReference type="EMBL" id="MFC3680756.1"/>
    </source>
</evidence>
<keyword evidence="1" id="KW-0732">Signal</keyword>
<feature type="signal peptide" evidence="1">
    <location>
        <begin position="1"/>
        <end position="21"/>
    </location>
</feature>
<reference evidence="3" key="1">
    <citation type="journal article" date="2019" name="Int. J. Syst. Evol. Microbiol.">
        <title>The Global Catalogue of Microorganisms (GCM) 10K type strain sequencing project: providing services to taxonomists for standard genome sequencing and annotation.</title>
        <authorList>
            <consortium name="The Broad Institute Genomics Platform"/>
            <consortium name="The Broad Institute Genome Sequencing Center for Infectious Disease"/>
            <person name="Wu L."/>
            <person name="Ma J."/>
        </authorList>
    </citation>
    <scope>NUCLEOTIDE SEQUENCE [LARGE SCALE GENOMIC DNA]</scope>
    <source>
        <strain evidence="3">KCTC 42424</strain>
    </source>
</reference>
<dbReference type="EMBL" id="JBHRYB010000013">
    <property type="protein sequence ID" value="MFC3680756.1"/>
    <property type="molecule type" value="Genomic_DNA"/>
</dbReference>
<comment type="caution">
    <text evidence="2">The sequence shown here is derived from an EMBL/GenBank/DDBJ whole genome shotgun (WGS) entry which is preliminary data.</text>
</comment>
<proteinExistence type="predicted"/>
<accession>A0ABV7VT75</accession>
<name>A0ABV7VT75_9GAMM</name>
<gene>
    <name evidence="2" type="ORF">ACFOMG_11670</name>
</gene>